<feature type="domain" description="UspA" evidence="2">
    <location>
        <begin position="6"/>
        <end position="151"/>
    </location>
</feature>
<evidence type="ECO:0000259" key="2">
    <source>
        <dbReference type="Pfam" id="PF00582"/>
    </source>
</evidence>
<gene>
    <name evidence="3" type="ORF">EW142_08080</name>
</gene>
<comment type="similarity">
    <text evidence="1">Belongs to the universal stress protein A family.</text>
</comment>
<dbReference type="AlphaFoldDB" id="A0A4Q8QLL6"/>
<organism evidence="3 4">
    <name type="scientific">Flagellimonas allohymeniacidonis</name>
    <dbReference type="NCBI Taxonomy" id="2517819"/>
    <lineage>
        <taxon>Bacteria</taxon>
        <taxon>Pseudomonadati</taxon>
        <taxon>Bacteroidota</taxon>
        <taxon>Flavobacteriia</taxon>
        <taxon>Flavobacteriales</taxon>
        <taxon>Flavobacteriaceae</taxon>
        <taxon>Flagellimonas</taxon>
    </lineage>
</organism>
<protein>
    <submittedName>
        <fullName evidence="3">Universal stress protein</fullName>
    </submittedName>
</protein>
<dbReference type="Proteomes" id="UP000291981">
    <property type="component" value="Unassembled WGS sequence"/>
</dbReference>
<dbReference type="InterPro" id="IPR006016">
    <property type="entry name" value="UspA"/>
</dbReference>
<sequence>MLNYPIKNILVPVDFSENSWNALCYAAELFKQVRCDFYVLHVADLREMEIDAARLFSIPKSFQKAEKVDKKVLMTAFLTKASHHLRNKKHRFFSQIEHGSLIDSVKKQLSEKNIDLITMGTRGTGTLKNKVIGSNAGAIITRIRCNTLVVPEMAKFYSLKNITFPTDFNIFYTPRILKSLSEILDLNKSNLGVVHFANGKGEENFTEDQTNTKAFLLDYLDEVHPGRNSYQVVRNKKMINAIQDFVKEEKIDMIAIIARNLNFLQQLFFDSRVERISFHTTVPMFIIHE</sequence>
<name>A0A4Q8QLL6_9FLAO</name>
<dbReference type="EMBL" id="SGIU01000001">
    <property type="protein sequence ID" value="TAI49743.1"/>
    <property type="molecule type" value="Genomic_DNA"/>
</dbReference>
<dbReference type="RefSeq" id="WP_130612215.1">
    <property type="nucleotide sequence ID" value="NZ_SGIU01000001.1"/>
</dbReference>
<dbReference type="PANTHER" id="PTHR46268:SF6">
    <property type="entry name" value="UNIVERSAL STRESS PROTEIN UP12"/>
    <property type="match status" value="1"/>
</dbReference>
<dbReference type="PANTHER" id="PTHR46268">
    <property type="entry name" value="STRESS RESPONSE PROTEIN NHAX"/>
    <property type="match status" value="1"/>
</dbReference>
<dbReference type="InterPro" id="IPR014729">
    <property type="entry name" value="Rossmann-like_a/b/a_fold"/>
</dbReference>
<evidence type="ECO:0000256" key="1">
    <source>
        <dbReference type="ARBA" id="ARBA00008791"/>
    </source>
</evidence>
<evidence type="ECO:0000313" key="3">
    <source>
        <dbReference type="EMBL" id="TAI49743.1"/>
    </source>
</evidence>
<proteinExistence type="inferred from homology"/>
<dbReference type="InterPro" id="IPR006015">
    <property type="entry name" value="Universal_stress_UspA"/>
</dbReference>
<dbReference type="Pfam" id="PF00582">
    <property type="entry name" value="Usp"/>
    <property type="match status" value="2"/>
</dbReference>
<keyword evidence="4" id="KW-1185">Reference proteome</keyword>
<dbReference type="PRINTS" id="PR01438">
    <property type="entry name" value="UNVRSLSTRESS"/>
</dbReference>
<accession>A0A4Q8QLL6</accession>
<evidence type="ECO:0000313" key="4">
    <source>
        <dbReference type="Proteomes" id="UP000291981"/>
    </source>
</evidence>
<dbReference type="OrthoDB" id="9788959at2"/>
<reference evidence="3 4" key="1">
    <citation type="submission" date="2019-02" db="EMBL/GenBank/DDBJ databases">
        <title>Draft genome sequence of Muricauda sp. 176CP4-71.</title>
        <authorList>
            <person name="Park J.-S."/>
        </authorList>
    </citation>
    <scope>NUCLEOTIDE SEQUENCE [LARGE SCALE GENOMIC DNA]</scope>
    <source>
        <strain evidence="3 4">176CP4-71</strain>
    </source>
</reference>
<feature type="domain" description="UspA" evidence="2">
    <location>
        <begin position="221"/>
        <end position="288"/>
    </location>
</feature>
<comment type="caution">
    <text evidence="3">The sequence shown here is derived from an EMBL/GenBank/DDBJ whole genome shotgun (WGS) entry which is preliminary data.</text>
</comment>
<dbReference type="SUPFAM" id="SSF52402">
    <property type="entry name" value="Adenine nucleotide alpha hydrolases-like"/>
    <property type="match status" value="2"/>
</dbReference>
<dbReference type="CDD" id="cd00293">
    <property type="entry name" value="USP-like"/>
    <property type="match status" value="1"/>
</dbReference>
<dbReference type="Gene3D" id="3.40.50.620">
    <property type="entry name" value="HUPs"/>
    <property type="match status" value="2"/>
</dbReference>